<evidence type="ECO:0000313" key="2">
    <source>
        <dbReference type="Proteomes" id="UP000031668"/>
    </source>
</evidence>
<dbReference type="AlphaFoldDB" id="A0A0C2M9P3"/>
<evidence type="ECO:0000313" key="1">
    <source>
        <dbReference type="EMBL" id="KII63710.1"/>
    </source>
</evidence>
<gene>
    <name evidence="1" type="ORF">RF11_06248</name>
</gene>
<keyword evidence="2" id="KW-1185">Reference proteome</keyword>
<dbReference type="Proteomes" id="UP000031668">
    <property type="component" value="Unassembled WGS sequence"/>
</dbReference>
<dbReference type="EMBL" id="JWZT01004623">
    <property type="protein sequence ID" value="KII63710.1"/>
    <property type="molecule type" value="Genomic_DNA"/>
</dbReference>
<sequence>MNPFPLVTLTNVNLAPLRRFRKSAPLCSSLYLGWCAIILAHLESDHSRVQLQSHLAFEIPPGCKLNFNEQESRFRSLISASVATVLKCQLRPARPELLQLQVDNWWLYCSYEELRRVSKYAEGMCAIKICSGACGLIIFAREDYSHSHFCVRRLRKACFQRTSHPLDSEKRKKDHRSRDHEVSLCLKMSIMDQLRQKGTGRCLPV</sequence>
<name>A0A0C2M9P3_THEKT</name>
<proteinExistence type="predicted"/>
<comment type="caution">
    <text evidence="1">The sequence shown here is derived from an EMBL/GenBank/DDBJ whole genome shotgun (WGS) entry which is preliminary data.</text>
</comment>
<reference evidence="1 2" key="1">
    <citation type="journal article" date="2014" name="Genome Biol. Evol.">
        <title>The genome of the myxosporean Thelohanellus kitauei shows adaptations to nutrient acquisition within its fish host.</title>
        <authorList>
            <person name="Yang Y."/>
            <person name="Xiong J."/>
            <person name="Zhou Z."/>
            <person name="Huo F."/>
            <person name="Miao W."/>
            <person name="Ran C."/>
            <person name="Liu Y."/>
            <person name="Zhang J."/>
            <person name="Feng J."/>
            <person name="Wang M."/>
            <person name="Wang M."/>
            <person name="Wang L."/>
            <person name="Yao B."/>
        </authorList>
    </citation>
    <scope>NUCLEOTIDE SEQUENCE [LARGE SCALE GENOMIC DNA]</scope>
    <source>
        <strain evidence="1">Wuqing</strain>
    </source>
</reference>
<protein>
    <submittedName>
        <fullName evidence="1">Uncharacterized protein</fullName>
    </submittedName>
</protein>
<organism evidence="1 2">
    <name type="scientific">Thelohanellus kitauei</name>
    <name type="common">Myxosporean</name>
    <dbReference type="NCBI Taxonomy" id="669202"/>
    <lineage>
        <taxon>Eukaryota</taxon>
        <taxon>Metazoa</taxon>
        <taxon>Cnidaria</taxon>
        <taxon>Myxozoa</taxon>
        <taxon>Myxosporea</taxon>
        <taxon>Bivalvulida</taxon>
        <taxon>Platysporina</taxon>
        <taxon>Myxobolidae</taxon>
        <taxon>Thelohanellus</taxon>
    </lineage>
</organism>
<accession>A0A0C2M9P3</accession>